<dbReference type="Proteomes" id="UP000663868">
    <property type="component" value="Unassembled WGS sequence"/>
</dbReference>
<organism evidence="1 2">
    <name type="scientific">Adineta steineri</name>
    <dbReference type="NCBI Taxonomy" id="433720"/>
    <lineage>
        <taxon>Eukaryota</taxon>
        <taxon>Metazoa</taxon>
        <taxon>Spiralia</taxon>
        <taxon>Gnathifera</taxon>
        <taxon>Rotifera</taxon>
        <taxon>Eurotatoria</taxon>
        <taxon>Bdelloidea</taxon>
        <taxon>Adinetida</taxon>
        <taxon>Adinetidae</taxon>
        <taxon>Adineta</taxon>
    </lineage>
</organism>
<dbReference type="EMBL" id="CAJOBB010023013">
    <property type="protein sequence ID" value="CAF4389701.1"/>
    <property type="molecule type" value="Genomic_DNA"/>
</dbReference>
<reference evidence="1" key="1">
    <citation type="submission" date="2021-02" db="EMBL/GenBank/DDBJ databases">
        <authorList>
            <person name="Nowell W R."/>
        </authorList>
    </citation>
    <scope>NUCLEOTIDE SEQUENCE</scope>
</reference>
<accession>A0A820NF14</accession>
<evidence type="ECO:0000313" key="2">
    <source>
        <dbReference type="Proteomes" id="UP000663868"/>
    </source>
</evidence>
<evidence type="ECO:0000313" key="1">
    <source>
        <dbReference type="EMBL" id="CAF4389701.1"/>
    </source>
</evidence>
<protein>
    <submittedName>
        <fullName evidence="1">Uncharacterized protein</fullName>
    </submittedName>
</protein>
<gene>
    <name evidence="1" type="ORF">KXQ929_LOCUS50387</name>
</gene>
<name>A0A820NF14_9BILA</name>
<feature type="non-terminal residue" evidence="1">
    <location>
        <position position="84"/>
    </location>
</feature>
<sequence>MSSVPVQFLIYVMPTPTCSIAPVILPLTGCLEVTAGVPITFNISAYHLCDPNYTEITDIVVSKQIDGMEVGDLTASPTNASEFY</sequence>
<dbReference type="AlphaFoldDB" id="A0A820NF14"/>
<proteinExistence type="predicted"/>
<comment type="caution">
    <text evidence="1">The sequence shown here is derived from an EMBL/GenBank/DDBJ whole genome shotgun (WGS) entry which is preliminary data.</text>
</comment>